<comment type="caution">
    <text evidence="8">The sequence shown here is derived from an EMBL/GenBank/DDBJ whole genome shotgun (WGS) entry which is preliminary data.</text>
</comment>
<feature type="region of interest" description="Disordered" evidence="5">
    <location>
        <begin position="330"/>
        <end position="357"/>
    </location>
</feature>
<evidence type="ECO:0000256" key="2">
    <source>
        <dbReference type="ARBA" id="ARBA00023136"/>
    </source>
</evidence>
<dbReference type="Gene3D" id="3.30.1330.60">
    <property type="entry name" value="OmpA-like domain"/>
    <property type="match status" value="1"/>
</dbReference>
<dbReference type="AlphaFoldDB" id="A0A926XTG9"/>
<name>A0A926XTG9_9BACT</name>
<evidence type="ECO:0000256" key="4">
    <source>
        <dbReference type="PROSITE-ProRule" id="PRU00473"/>
    </source>
</evidence>
<sequence length="357" mass="40541">MYQLTTISIVLFWLLTGQTLAQSGLRGDYYTGVNFEQKVLSRIDPQISFDWAYTSPDPRIPRSEYSVRWTGKLLAPVSGEYRFYAHVNDGIRVWIGNKLVIESWRLNSNKNYTGSITLEEGRYYDLRVDYFNDIEWGNIRLYWQRPDTKRSFWDRFSNPDELITAKYFSQKTPAPPLPPKPAPPKSTTTVSIPPKTIPSKRLALNLKKPVITPVTNRTLIPVDTLPSAPKPAPKPPTEAPSALQPGQIVVLRNVQFEQSSYVLLPESADELNKVVRVMTANPQWHIHVAGHTDNVGDPRLNVALSENRARVVANYFTRYGINAERITTEGFGGKQPVTDNSTEGERSKNRRVEITIK</sequence>
<comment type="subcellular location">
    <subcellularLocation>
        <location evidence="1">Cell outer membrane</location>
    </subcellularLocation>
</comment>
<dbReference type="InterPro" id="IPR037524">
    <property type="entry name" value="PA14/GLEYA"/>
</dbReference>
<evidence type="ECO:0000259" key="7">
    <source>
        <dbReference type="PROSITE" id="PS51820"/>
    </source>
</evidence>
<dbReference type="InterPro" id="IPR036737">
    <property type="entry name" value="OmpA-like_sf"/>
</dbReference>
<dbReference type="Pfam" id="PF07691">
    <property type="entry name" value="PA14"/>
    <property type="match status" value="1"/>
</dbReference>
<dbReference type="Gene3D" id="3.90.182.10">
    <property type="entry name" value="Toxin - Anthrax Protective Antigen,domain 1"/>
    <property type="match status" value="1"/>
</dbReference>
<feature type="compositionally biased region" description="Pro residues" evidence="5">
    <location>
        <begin position="228"/>
        <end position="238"/>
    </location>
</feature>
<dbReference type="RefSeq" id="WP_190885066.1">
    <property type="nucleotide sequence ID" value="NZ_JACWZY010000001.1"/>
</dbReference>
<dbReference type="InterPro" id="IPR006665">
    <property type="entry name" value="OmpA-like"/>
</dbReference>
<evidence type="ECO:0000256" key="3">
    <source>
        <dbReference type="ARBA" id="ARBA00023237"/>
    </source>
</evidence>
<dbReference type="PRINTS" id="PR01023">
    <property type="entry name" value="NAFLGMOTY"/>
</dbReference>
<dbReference type="PROSITE" id="PS51123">
    <property type="entry name" value="OMPA_2"/>
    <property type="match status" value="1"/>
</dbReference>
<dbReference type="PANTHER" id="PTHR30329:SF21">
    <property type="entry name" value="LIPOPROTEIN YIAD-RELATED"/>
    <property type="match status" value="1"/>
</dbReference>
<dbReference type="InterPro" id="IPR006664">
    <property type="entry name" value="OMP_bac"/>
</dbReference>
<evidence type="ECO:0000313" key="9">
    <source>
        <dbReference type="Proteomes" id="UP000598820"/>
    </source>
</evidence>
<dbReference type="InterPro" id="IPR050330">
    <property type="entry name" value="Bact_OuterMem_StrucFunc"/>
</dbReference>
<feature type="region of interest" description="Disordered" evidence="5">
    <location>
        <begin position="222"/>
        <end position="242"/>
    </location>
</feature>
<evidence type="ECO:0000256" key="5">
    <source>
        <dbReference type="SAM" id="MobiDB-lite"/>
    </source>
</evidence>
<dbReference type="Pfam" id="PF00691">
    <property type="entry name" value="OmpA"/>
    <property type="match status" value="1"/>
</dbReference>
<accession>A0A926XTG9</accession>
<dbReference type="SMART" id="SM00758">
    <property type="entry name" value="PA14"/>
    <property type="match status" value="1"/>
</dbReference>
<keyword evidence="2 4" id="KW-0472">Membrane</keyword>
<keyword evidence="3" id="KW-0998">Cell outer membrane</keyword>
<dbReference type="Proteomes" id="UP000598820">
    <property type="component" value="Unassembled WGS sequence"/>
</dbReference>
<dbReference type="InterPro" id="IPR011658">
    <property type="entry name" value="PA14_dom"/>
</dbReference>
<dbReference type="EMBL" id="JACWZY010000001">
    <property type="protein sequence ID" value="MBD2699205.1"/>
    <property type="molecule type" value="Genomic_DNA"/>
</dbReference>
<organism evidence="8 9">
    <name type="scientific">Spirosoma profusum</name>
    <dbReference type="NCBI Taxonomy" id="2771354"/>
    <lineage>
        <taxon>Bacteria</taxon>
        <taxon>Pseudomonadati</taxon>
        <taxon>Bacteroidota</taxon>
        <taxon>Cytophagia</taxon>
        <taxon>Cytophagales</taxon>
        <taxon>Cytophagaceae</taxon>
        <taxon>Spirosoma</taxon>
    </lineage>
</organism>
<feature type="domain" description="OmpA-like" evidence="6">
    <location>
        <begin position="243"/>
        <end position="357"/>
    </location>
</feature>
<dbReference type="CDD" id="cd07185">
    <property type="entry name" value="OmpA_C-like"/>
    <property type="match status" value="1"/>
</dbReference>
<reference evidence="8" key="1">
    <citation type="submission" date="2020-09" db="EMBL/GenBank/DDBJ databases">
        <authorList>
            <person name="Kim M.K."/>
        </authorList>
    </citation>
    <scope>NUCLEOTIDE SEQUENCE</scope>
    <source>
        <strain evidence="8">BT702</strain>
    </source>
</reference>
<evidence type="ECO:0000259" key="6">
    <source>
        <dbReference type="PROSITE" id="PS51123"/>
    </source>
</evidence>
<dbReference type="SUPFAM" id="SSF56988">
    <property type="entry name" value="Anthrax protective antigen"/>
    <property type="match status" value="1"/>
</dbReference>
<dbReference type="SUPFAM" id="SSF103088">
    <property type="entry name" value="OmpA-like"/>
    <property type="match status" value="1"/>
</dbReference>
<keyword evidence="9" id="KW-1185">Reference proteome</keyword>
<gene>
    <name evidence="8" type="ORF">IC229_01065</name>
</gene>
<feature type="domain" description="PA14" evidence="7">
    <location>
        <begin position="20"/>
        <end position="157"/>
    </location>
</feature>
<evidence type="ECO:0000256" key="1">
    <source>
        <dbReference type="ARBA" id="ARBA00004442"/>
    </source>
</evidence>
<feature type="compositionally biased region" description="Basic and acidic residues" evidence="5">
    <location>
        <begin position="343"/>
        <end position="357"/>
    </location>
</feature>
<proteinExistence type="predicted"/>
<dbReference type="PANTHER" id="PTHR30329">
    <property type="entry name" value="STATOR ELEMENT OF FLAGELLAR MOTOR COMPLEX"/>
    <property type="match status" value="1"/>
</dbReference>
<dbReference type="PRINTS" id="PR01021">
    <property type="entry name" value="OMPADOMAIN"/>
</dbReference>
<evidence type="ECO:0000313" key="8">
    <source>
        <dbReference type="EMBL" id="MBD2699205.1"/>
    </source>
</evidence>
<feature type="compositionally biased region" description="Pro residues" evidence="5">
    <location>
        <begin position="173"/>
        <end position="184"/>
    </location>
</feature>
<feature type="region of interest" description="Disordered" evidence="5">
    <location>
        <begin position="170"/>
        <end position="194"/>
    </location>
</feature>
<protein>
    <submittedName>
        <fullName evidence="8">OmpA family protein</fullName>
    </submittedName>
</protein>
<dbReference type="GO" id="GO:0009279">
    <property type="term" value="C:cell outer membrane"/>
    <property type="evidence" value="ECO:0007669"/>
    <property type="project" value="UniProtKB-SubCell"/>
</dbReference>
<dbReference type="PROSITE" id="PS51820">
    <property type="entry name" value="PA14"/>
    <property type="match status" value="1"/>
</dbReference>